<evidence type="ECO:0000313" key="3">
    <source>
        <dbReference type="Proteomes" id="UP000613030"/>
    </source>
</evidence>
<name>A0ABS1L0R6_9BACT</name>
<dbReference type="InterPro" id="IPR019587">
    <property type="entry name" value="Polyketide_cyclase/dehydratase"/>
</dbReference>
<dbReference type="SUPFAM" id="SSF55961">
    <property type="entry name" value="Bet v1-like"/>
    <property type="match status" value="1"/>
</dbReference>
<dbReference type="Gene3D" id="3.30.530.20">
    <property type="match status" value="1"/>
</dbReference>
<evidence type="ECO:0000256" key="1">
    <source>
        <dbReference type="SAM" id="Phobius"/>
    </source>
</evidence>
<sequence>MLKKILVGVGVVVVLIIVVGFLQPGTTTSTRKEIIHAPPEAVFAEINNLRQWPAWSWWMKNDPSMTLTFGTPAEGANAFYTWISDDGDGKLTIEESVPFQYVKTAINFTDFGTAHGTYTLEATADGTVLTMDFSYENGMNPLVRLMSALMIKPEVSKAFEYELSTLKKIAEAKQPTGPSS</sequence>
<dbReference type="InterPro" id="IPR023393">
    <property type="entry name" value="START-like_dom_sf"/>
</dbReference>
<organism evidence="2 3">
    <name type="scientific">Chryseolinea lacunae</name>
    <dbReference type="NCBI Taxonomy" id="2801331"/>
    <lineage>
        <taxon>Bacteria</taxon>
        <taxon>Pseudomonadati</taxon>
        <taxon>Bacteroidota</taxon>
        <taxon>Cytophagia</taxon>
        <taxon>Cytophagales</taxon>
        <taxon>Fulvivirgaceae</taxon>
        <taxon>Chryseolinea</taxon>
    </lineage>
</organism>
<proteinExistence type="predicted"/>
<dbReference type="CDD" id="cd07818">
    <property type="entry name" value="SRPBCC_1"/>
    <property type="match status" value="1"/>
</dbReference>
<dbReference type="Pfam" id="PF10604">
    <property type="entry name" value="Polyketide_cyc2"/>
    <property type="match status" value="1"/>
</dbReference>
<feature type="transmembrane region" description="Helical" evidence="1">
    <location>
        <begin position="5"/>
        <end position="22"/>
    </location>
</feature>
<dbReference type="RefSeq" id="WP_202015458.1">
    <property type="nucleotide sequence ID" value="NZ_JAERRB010000014.1"/>
</dbReference>
<evidence type="ECO:0000313" key="2">
    <source>
        <dbReference type="EMBL" id="MBL0745175.1"/>
    </source>
</evidence>
<reference evidence="2 3" key="1">
    <citation type="submission" date="2021-01" db="EMBL/GenBank/DDBJ databases">
        <title>Chryseolinea sp. Jin1 Genome sequencing and assembly.</title>
        <authorList>
            <person name="Kim I."/>
        </authorList>
    </citation>
    <scope>NUCLEOTIDE SEQUENCE [LARGE SCALE GENOMIC DNA]</scope>
    <source>
        <strain evidence="2 3">Jin1</strain>
    </source>
</reference>
<keyword evidence="1" id="KW-0472">Membrane</keyword>
<protein>
    <submittedName>
        <fullName evidence="2">SRPBCC family protein</fullName>
    </submittedName>
</protein>
<gene>
    <name evidence="2" type="ORF">JI741_28350</name>
</gene>
<accession>A0ABS1L0R6</accession>
<dbReference type="EMBL" id="JAERRB010000014">
    <property type="protein sequence ID" value="MBL0745175.1"/>
    <property type="molecule type" value="Genomic_DNA"/>
</dbReference>
<keyword evidence="3" id="KW-1185">Reference proteome</keyword>
<keyword evidence="1" id="KW-1133">Transmembrane helix</keyword>
<dbReference type="Proteomes" id="UP000613030">
    <property type="component" value="Unassembled WGS sequence"/>
</dbReference>
<keyword evidence="1" id="KW-0812">Transmembrane</keyword>
<comment type="caution">
    <text evidence="2">The sequence shown here is derived from an EMBL/GenBank/DDBJ whole genome shotgun (WGS) entry which is preliminary data.</text>
</comment>